<evidence type="ECO:0000256" key="5">
    <source>
        <dbReference type="ARBA" id="ARBA00022884"/>
    </source>
</evidence>
<evidence type="ECO:0000256" key="6">
    <source>
        <dbReference type="PROSITE-ProRule" id="PRU00552"/>
    </source>
</evidence>
<dbReference type="InterPro" id="IPR011545">
    <property type="entry name" value="DEAD/DEAH_box_helicase_dom"/>
</dbReference>
<evidence type="ECO:0000256" key="2">
    <source>
        <dbReference type="ARBA" id="ARBA00022801"/>
    </source>
</evidence>
<accession>A0A075B2Y2</accession>
<dbReference type="SMART" id="SM00487">
    <property type="entry name" value="DEXDc"/>
    <property type="match status" value="1"/>
</dbReference>
<dbReference type="PROSITE" id="PS51192">
    <property type="entry name" value="HELICASE_ATP_BIND_1"/>
    <property type="match status" value="1"/>
</dbReference>
<dbReference type="GO" id="GO:0005524">
    <property type="term" value="F:ATP binding"/>
    <property type="evidence" value="ECO:0007669"/>
    <property type="project" value="UniProtKB-UniRule"/>
</dbReference>
<keyword evidence="2 7" id="KW-0378">Hydrolase</keyword>
<dbReference type="PROSITE" id="PS51195">
    <property type="entry name" value="Q_MOTIF"/>
    <property type="match status" value="1"/>
</dbReference>
<protein>
    <recommendedName>
        <fullName evidence="7">ATP-dependent RNA helicase</fullName>
        <ecNumber evidence="7">3.6.4.13</ecNumber>
    </recommendedName>
</protein>
<evidence type="ECO:0000259" key="9">
    <source>
        <dbReference type="PROSITE" id="PS51194"/>
    </source>
</evidence>
<dbReference type="EC" id="3.6.4.13" evidence="7"/>
<evidence type="ECO:0000256" key="7">
    <source>
        <dbReference type="RuleBase" id="RU365068"/>
    </source>
</evidence>
<evidence type="ECO:0000256" key="1">
    <source>
        <dbReference type="ARBA" id="ARBA00022741"/>
    </source>
</evidence>
<evidence type="ECO:0000259" key="8">
    <source>
        <dbReference type="PROSITE" id="PS51192"/>
    </source>
</evidence>
<dbReference type="AlphaFoldDB" id="A0A075B2Y2"/>
<dbReference type="InterPro" id="IPR027417">
    <property type="entry name" value="P-loop_NTPase"/>
</dbReference>
<dbReference type="Proteomes" id="UP000030755">
    <property type="component" value="Unassembled WGS sequence"/>
</dbReference>
<proteinExistence type="inferred from homology"/>
<dbReference type="SMART" id="SM00490">
    <property type="entry name" value="HELICc"/>
    <property type="match status" value="1"/>
</dbReference>
<dbReference type="PANTHER" id="PTHR24031">
    <property type="entry name" value="RNA HELICASE"/>
    <property type="match status" value="1"/>
</dbReference>
<dbReference type="PROSITE" id="PS51194">
    <property type="entry name" value="HELICASE_CTER"/>
    <property type="match status" value="1"/>
</dbReference>
<gene>
    <name evidence="11" type="ORF">O9G_003505</name>
</gene>
<dbReference type="InterPro" id="IPR014014">
    <property type="entry name" value="RNA_helicase_DEAD_Q_motif"/>
</dbReference>
<keyword evidence="5 7" id="KW-0694">RNA-binding</keyword>
<feature type="domain" description="Helicase ATP-binding" evidence="8">
    <location>
        <begin position="44"/>
        <end position="282"/>
    </location>
</feature>
<evidence type="ECO:0000256" key="4">
    <source>
        <dbReference type="ARBA" id="ARBA00022840"/>
    </source>
</evidence>
<feature type="domain" description="DEAD-box RNA helicase Q" evidence="10">
    <location>
        <begin position="13"/>
        <end position="41"/>
    </location>
</feature>
<dbReference type="SUPFAM" id="SSF52540">
    <property type="entry name" value="P-loop containing nucleoside triphosphate hydrolases"/>
    <property type="match status" value="1"/>
</dbReference>
<feature type="short sequence motif" description="Q motif" evidence="6">
    <location>
        <begin position="13"/>
        <end position="41"/>
    </location>
</feature>
<reference evidence="11 12" key="1">
    <citation type="journal article" date="2013" name="Curr. Biol.">
        <title>Shared signatures of parasitism and phylogenomics unite Cryptomycota and microsporidia.</title>
        <authorList>
            <person name="James T.Y."/>
            <person name="Pelin A."/>
            <person name="Bonen L."/>
            <person name="Ahrendt S."/>
            <person name="Sain D."/>
            <person name="Corradi N."/>
            <person name="Stajich J.E."/>
        </authorList>
    </citation>
    <scope>NUCLEOTIDE SEQUENCE [LARGE SCALE GENOMIC DNA]</scope>
    <source>
        <strain evidence="11 12">CSF55</strain>
    </source>
</reference>
<comment type="catalytic activity">
    <reaction evidence="7">
        <text>ATP + H2O = ADP + phosphate + H(+)</text>
        <dbReference type="Rhea" id="RHEA:13065"/>
        <dbReference type="ChEBI" id="CHEBI:15377"/>
        <dbReference type="ChEBI" id="CHEBI:15378"/>
        <dbReference type="ChEBI" id="CHEBI:30616"/>
        <dbReference type="ChEBI" id="CHEBI:43474"/>
        <dbReference type="ChEBI" id="CHEBI:456216"/>
        <dbReference type="EC" id="3.6.4.13"/>
    </reaction>
</comment>
<keyword evidence="1 7" id="KW-0547">Nucleotide-binding</keyword>
<evidence type="ECO:0000259" key="10">
    <source>
        <dbReference type="PROSITE" id="PS51195"/>
    </source>
</evidence>
<dbReference type="CDD" id="cd18787">
    <property type="entry name" value="SF2_C_DEAD"/>
    <property type="match status" value="1"/>
</dbReference>
<feature type="domain" description="Helicase C-terminal" evidence="9">
    <location>
        <begin position="323"/>
        <end position="510"/>
    </location>
</feature>
<dbReference type="GO" id="GO:0003724">
    <property type="term" value="F:RNA helicase activity"/>
    <property type="evidence" value="ECO:0007669"/>
    <property type="project" value="UniProtKB-EC"/>
</dbReference>
<name>A0A075B2Y2_ROZAC</name>
<evidence type="ECO:0000256" key="3">
    <source>
        <dbReference type="ARBA" id="ARBA00022806"/>
    </source>
</evidence>
<keyword evidence="4 7" id="KW-0067">ATP-binding</keyword>
<dbReference type="OrthoDB" id="10256233at2759"/>
<dbReference type="Pfam" id="PF00271">
    <property type="entry name" value="Helicase_C"/>
    <property type="match status" value="1"/>
</dbReference>
<dbReference type="HOGENOM" id="CLU_003041_1_3_1"/>
<sequence length="560" mass="63840">MQNQLASNIIKSSFFKDLPIHVDTLSALAKLGIERMTNIQEKVLPHVLSGGNAHIGAETGSGKSLLYLLPMMEKLMKKRSSVFPTAVVLVPTMELSFQAHSMITTFLENHAQLSSNTNVIVSNAVQRYDMQNFKENLELAKNLCRGYKANKEVERTYKSFYEEFQKPDVCVMVTGRLFKDFSVDDINFWFKHVDLVAFDEFDIMMKSGHESELLKSLFNYLRKKKVKKMSPYYTKEEYESLPTLLQEYSKKYVDQQLILTSATVLKMLVKKEEEISRSEKLKSVLHPIPYFLSDKAHVTTLKDHAFLRVGVDSDDPADVFQKKIKEISKEIGQQATLEGKRNVLVFVNSANVATAVSEKLSQIFDVSAKDSIQILCYHGGINPYDRLQMLKLVMTFYKEPKCDSNVHITLKSKALYKDGLEPKKVNVLVTTDAVARGIDFADTHLIVQFDFPRGAVEYIHRVGRSGRTNKVKGKVINFVSPSDEDLASAIELRVNSNIEEDLNLQPLFSSNRAFRKRVKASITEEDDDSRDAWIKKVEEFETKLKNNEYPTILERLTPPS</sequence>
<dbReference type="GO" id="GO:0003723">
    <property type="term" value="F:RNA binding"/>
    <property type="evidence" value="ECO:0007669"/>
    <property type="project" value="UniProtKB-UniRule"/>
</dbReference>
<dbReference type="Pfam" id="PF00270">
    <property type="entry name" value="DEAD"/>
    <property type="match status" value="1"/>
</dbReference>
<dbReference type="EMBL" id="KE560866">
    <property type="protein sequence ID" value="EPZ35133.1"/>
    <property type="molecule type" value="Genomic_DNA"/>
</dbReference>
<dbReference type="GO" id="GO:0016787">
    <property type="term" value="F:hydrolase activity"/>
    <property type="evidence" value="ECO:0007669"/>
    <property type="project" value="UniProtKB-KW"/>
</dbReference>
<comment type="similarity">
    <text evidence="7">Belongs to the DEAD box helicase family.</text>
</comment>
<dbReference type="InterPro" id="IPR014001">
    <property type="entry name" value="Helicase_ATP-bd"/>
</dbReference>
<evidence type="ECO:0000313" key="12">
    <source>
        <dbReference type="Proteomes" id="UP000030755"/>
    </source>
</evidence>
<comment type="function">
    <text evidence="7">RNA helicase.</text>
</comment>
<dbReference type="Gene3D" id="3.40.50.300">
    <property type="entry name" value="P-loop containing nucleotide triphosphate hydrolases"/>
    <property type="match status" value="2"/>
</dbReference>
<comment type="domain">
    <text evidence="7">The Q motif is unique to and characteristic of the DEAD box family of RNA helicases and controls ATP binding and hydrolysis.</text>
</comment>
<organism evidence="11 12">
    <name type="scientific">Rozella allomycis (strain CSF55)</name>
    <dbReference type="NCBI Taxonomy" id="988480"/>
    <lineage>
        <taxon>Eukaryota</taxon>
        <taxon>Fungi</taxon>
        <taxon>Fungi incertae sedis</taxon>
        <taxon>Cryptomycota</taxon>
        <taxon>Cryptomycota incertae sedis</taxon>
        <taxon>Rozella</taxon>
    </lineage>
</organism>
<keyword evidence="3 7" id="KW-0347">Helicase</keyword>
<dbReference type="STRING" id="988480.A0A075B2Y2"/>
<dbReference type="InterPro" id="IPR001650">
    <property type="entry name" value="Helicase_C-like"/>
</dbReference>
<keyword evidence="12" id="KW-1185">Reference proteome</keyword>
<evidence type="ECO:0000313" key="11">
    <source>
        <dbReference type="EMBL" id="EPZ35133.1"/>
    </source>
</evidence>